<comment type="similarity">
    <text evidence="1">Belongs to the aerolysin family.</text>
</comment>
<dbReference type="SUPFAM" id="SSF56959">
    <property type="entry name" value="Leukocidin-like"/>
    <property type="match status" value="1"/>
</dbReference>
<dbReference type="Gene3D" id="2.70.240.10">
    <property type="entry name" value="Leukocidin/porin MspA"/>
    <property type="match status" value="1"/>
</dbReference>
<reference evidence="4 5" key="1">
    <citation type="submission" date="2016-02" db="EMBL/GenBank/DDBJ databases">
        <title>Comparative analysis of three nematocidal Bacillus thuringiensis strains.</title>
        <authorList>
            <person name="Hollensteiner J."/>
            <person name="Kloesener M."/>
            <person name="Bunk B."/>
            <person name="Sproeer C."/>
            <person name="Rosenstiel P."/>
            <person name="Schulte-Iserlohe R."/>
            <person name="Schulenburg H."/>
            <person name="Liesegang H."/>
        </authorList>
    </citation>
    <scope>NUCLEOTIDE SEQUENCE [LARGE SCALE GENOMIC DNA]</scope>
    <source>
        <strain evidence="4 5">Bt18247</strain>
        <plasmid evidence="4 5">p15092</plasmid>
    </source>
</reference>
<dbReference type="GO" id="GO:0005576">
    <property type="term" value="C:extracellular region"/>
    <property type="evidence" value="ECO:0007669"/>
    <property type="project" value="InterPro"/>
</dbReference>
<name>A0A9W3T074_BACTU</name>
<proteinExistence type="inferred from homology"/>
<dbReference type="Proteomes" id="UP000192743">
    <property type="component" value="Plasmid p15092"/>
</dbReference>
<sequence length="292" mass="33042">MKYVQNLESNVIAHVSPRTVQIANGKINLKFTFFEDPKSDKLTGIIELIGTSIDSRATPFGVANNLNMANLDWPSNFTCEILLDSTRVKNNNKSKITKVDPTNAINTTEYSSSVGYMVGGEVTYKAPPRVTAEMTWNDSYSYKQPNFDTVLTANSTTRVQWKTTFISAVNPNLNTTVTRDSNSILYGNELFMKDHTANVPAVKNFVDLNRISSLIPHSFQPAFSATLVADKDTKLTPLTIIIYSELDKYVLEKGTLFWEGTNYKNFRDTRTHALREDRYEWVLDWENFSVST</sequence>
<organism evidence="4 5">
    <name type="scientific">Bacillus thuringiensis Bt18247</name>
    <dbReference type="NCBI Taxonomy" id="1423143"/>
    <lineage>
        <taxon>Bacteria</taxon>
        <taxon>Bacillati</taxon>
        <taxon>Bacillota</taxon>
        <taxon>Bacilli</taxon>
        <taxon>Bacillales</taxon>
        <taxon>Bacillaceae</taxon>
        <taxon>Bacillus</taxon>
        <taxon>Bacillus cereus group</taxon>
    </lineage>
</organism>
<dbReference type="EMBL" id="CP015255">
    <property type="protein sequence ID" value="AOM14728.1"/>
    <property type="molecule type" value="Genomic_DNA"/>
</dbReference>
<protein>
    <submittedName>
        <fullName evidence="4">Alpha-hemolysin</fullName>
    </submittedName>
</protein>
<evidence type="ECO:0000256" key="1">
    <source>
        <dbReference type="ARBA" id="ARBA00009831"/>
    </source>
</evidence>
<dbReference type="InterPro" id="IPR016183">
    <property type="entry name" value="Leukocidin/Hemolysin_toxin"/>
</dbReference>
<dbReference type="AlphaFoldDB" id="A0A9W3T074"/>
<evidence type="ECO:0000313" key="4">
    <source>
        <dbReference type="EMBL" id="AOM14728.1"/>
    </source>
</evidence>
<feature type="domain" description="Leukocidin/Hemolysin toxin" evidence="3">
    <location>
        <begin position="28"/>
        <end position="287"/>
    </location>
</feature>
<keyword evidence="2" id="KW-0732">Signal</keyword>
<geneLocation type="plasmid" evidence="4 5">
    <name>p15092</name>
</geneLocation>
<evidence type="ECO:0000259" key="3">
    <source>
        <dbReference type="Pfam" id="PF07968"/>
    </source>
</evidence>
<dbReference type="PRINTS" id="PR01468">
    <property type="entry name" value="BICOMPNTOXIN"/>
</dbReference>
<accession>A0A9W3T074</accession>
<gene>
    <name evidence="4" type="primary">hly_3</name>
    <name evidence="4" type="ORF">BTI247_63990</name>
</gene>
<dbReference type="Pfam" id="PF07968">
    <property type="entry name" value="Leukocidin"/>
    <property type="match status" value="1"/>
</dbReference>
<keyword evidence="4" id="KW-0614">Plasmid</keyword>
<dbReference type="InterPro" id="IPR036435">
    <property type="entry name" value="Leukocidin/porin_MspA_sf"/>
</dbReference>
<evidence type="ECO:0000256" key="2">
    <source>
        <dbReference type="ARBA" id="ARBA00022729"/>
    </source>
</evidence>
<evidence type="ECO:0000313" key="5">
    <source>
        <dbReference type="Proteomes" id="UP000192743"/>
    </source>
</evidence>
<dbReference type="GO" id="GO:0051715">
    <property type="term" value="P:cytolysis in another organism"/>
    <property type="evidence" value="ECO:0007669"/>
    <property type="project" value="InterPro"/>
</dbReference>
<dbReference type="InterPro" id="IPR003963">
    <property type="entry name" value="Bi-component_toxin_staph"/>
</dbReference>
<dbReference type="RefSeq" id="WP_069356934.1">
    <property type="nucleotide sequence ID" value="NZ_CP015255.1"/>
</dbReference>